<dbReference type="SUPFAM" id="SSF52540">
    <property type="entry name" value="P-loop containing nucleoside triphosphate hydrolases"/>
    <property type="match status" value="1"/>
</dbReference>
<dbReference type="PANTHER" id="PTHR43721:SF9">
    <property type="entry name" value="GTP-BINDING PROTEIN 1"/>
    <property type="match status" value="1"/>
</dbReference>
<evidence type="ECO:0000259" key="5">
    <source>
        <dbReference type="PROSITE" id="PS51722"/>
    </source>
</evidence>
<dbReference type="Proteomes" id="UP000002613">
    <property type="component" value="Chromosome"/>
</dbReference>
<dbReference type="Gene3D" id="2.40.30.10">
    <property type="entry name" value="Translation factors"/>
    <property type="match status" value="2"/>
</dbReference>
<dbReference type="InterPro" id="IPR009001">
    <property type="entry name" value="Transl_elong_EF1A/Init_IF2_C"/>
</dbReference>
<proteinExistence type="predicted"/>
<evidence type="ECO:0000313" key="6">
    <source>
        <dbReference type="EMBL" id="ADC64951.1"/>
    </source>
</evidence>
<dbReference type="CDD" id="cd03708">
    <property type="entry name" value="GTPBP_III"/>
    <property type="match status" value="1"/>
</dbReference>
<accession>D3RWT8</accession>
<protein>
    <submittedName>
        <fullName evidence="6">Protein synthesis factor GTP-binding protein</fullName>
    </submittedName>
</protein>
<reference evidence="6 7" key="2">
    <citation type="journal article" date="2011" name="Stand. Genomic Sci.">
        <title>Complete genome sequence of Ferroglobus placidus AEDII12DO.</title>
        <authorList>
            <person name="Anderson I."/>
            <person name="Risso C."/>
            <person name="Holmes D."/>
            <person name="Lucas S."/>
            <person name="Copeland A."/>
            <person name="Lapidus A."/>
            <person name="Cheng J.F."/>
            <person name="Bruce D."/>
            <person name="Goodwin L."/>
            <person name="Pitluck S."/>
            <person name="Saunders E."/>
            <person name="Brettin T."/>
            <person name="Detter J.C."/>
            <person name="Han C."/>
            <person name="Tapia R."/>
            <person name="Larimer F."/>
            <person name="Land M."/>
            <person name="Hauser L."/>
            <person name="Woyke T."/>
            <person name="Lovley D."/>
            <person name="Kyrpides N."/>
            <person name="Ivanova N."/>
        </authorList>
    </citation>
    <scope>NUCLEOTIDE SEQUENCE [LARGE SCALE GENOMIC DNA]</scope>
    <source>
        <strain evidence="7">DSM 10642 / AEDII12DO</strain>
    </source>
</reference>
<dbReference type="SUPFAM" id="SSF50447">
    <property type="entry name" value="Translation proteins"/>
    <property type="match status" value="1"/>
</dbReference>
<sequence length="525" mass="58998">MPNLGELVSKGERENVEFKEYLTDYHLKDSRRQSLACQMNHRILMGKGVAYYIIGISDSGEFKGIRKEELDKTIKVLEVIAKDIDAKITEKEIYEVNGGYVAVVEIRKDKPKEHITVGTAGHVDHGKSTLVGCLITGKCDDGDGLTRVYLDTLKHEIERGLSADLSFAVLGFKNGKAIRMKNPLSKTEKAWVVENSEKIVSFVDTVGHEPWLRTAIRGLIGQRIDYGLLTIAADDGIMRITKEHLGILLAMELPVIIAITKADKVSEERIKNLISEISKLLRGLGRIPYLLKSKSDAEKVSRLIAKNSFVVPIVVTSAITLAGYEILEELLYRLPKLRYEESDFLMYIDRIYKVTGVGTVVSGTIKSGEISEGDEVFVGPFSDGSFVKTKISSIEMHHYRVERAKSGDIVGLALKNVSVEDLRRGMVVTKTEPYAVREFEAEVYVFTHPTKISAGYEPVLHCETISETVIFKEMDKEYLKAGDRGKVRIRFKYNPQYIMPGQRFIFREGRSKGMGEVVRIYETES</sequence>
<dbReference type="InterPro" id="IPR009000">
    <property type="entry name" value="Transl_B-barrel_sf"/>
</dbReference>
<organism evidence="6 7">
    <name type="scientific">Ferroglobus placidus (strain DSM 10642 / AEDII12DO)</name>
    <dbReference type="NCBI Taxonomy" id="589924"/>
    <lineage>
        <taxon>Archaea</taxon>
        <taxon>Methanobacteriati</taxon>
        <taxon>Methanobacteriota</taxon>
        <taxon>Archaeoglobi</taxon>
        <taxon>Archaeoglobales</taxon>
        <taxon>Archaeoglobaceae</taxon>
        <taxon>Ferroglobus</taxon>
    </lineage>
</organism>
<dbReference type="KEGG" id="fpl:Ferp_0782"/>
<dbReference type="OrthoDB" id="30874at2157"/>
<dbReference type="EMBL" id="CP001899">
    <property type="protein sequence ID" value="ADC64951.1"/>
    <property type="molecule type" value="Genomic_DNA"/>
</dbReference>
<dbReference type="eggNOG" id="arCOG01562">
    <property type="taxonomic scope" value="Archaea"/>
</dbReference>
<name>D3RWT8_FERPA</name>
<dbReference type="PROSITE" id="PS51722">
    <property type="entry name" value="G_TR_2"/>
    <property type="match status" value="1"/>
</dbReference>
<dbReference type="Gene3D" id="3.40.50.300">
    <property type="entry name" value="P-loop containing nucleotide triphosphate hydrolases"/>
    <property type="match status" value="1"/>
</dbReference>
<dbReference type="InterPro" id="IPR027417">
    <property type="entry name" value="P-loop_NTPase"/>
</dbReference>
<dbReference type="InterPro" id="IPR050055">
    <property type="entry name" value="EF-Tu_GTPase"/>
</dbReference>
<dbReference type="InterPro" id="IPR004160">
    <property type="entry name" value="Transl_elong_EFTu/EF1A_C"/>
</dbReference>
<dbReference type="PaxDb" id="589924-Ferp_0782"/>
<dbReference type="Pfam" id="PF03143">
    <property type="entry name" value="GTP_EFTU_D3"/>
    <property type="match status" value="1"/>
</dbReference>
<evidence type="ECO:0000256" key="4">
    <source>
        <dbReference type="ARBA" id="ARBA00023134"/>
    </source>
</evidence>
<dbReference type="Pfam" id="PF00009">
    <property type="entry name" value="GTP_EFTU"/>
    <property type="match status" value="1"/>
</dbReference>
<dbReference type="PRINTS" id="PR00315">
    <property type="entry name" value="ELONGATNFCT"/>
</dbReference>
<dbReference type="SUPFAM" id="SSF50465">
    <property type="entry name" value="EF-Tu/eEF-1alpha/eIF2-gamma C-terminal domain"/>
    <property type="match status" value="1"/>
</dbReference>
<dbReference type="PANTHER" id="PTHR43721">
    <property type="entry name" value="ELONGATION FACTOR TU-RELATED"/>
    <property type="match status" value="1"/>
</dbReference>
<keyword evidence="7" id="KW-1185">Reference proteome</keyword>
<evidence type="ECO:0000256" key="1">
    <source>
        <dbReference type="ARBA" id="ARBA00022741"/>
    </source>
</evidence>
<keyword evidence="2" id="KW-0251">Elongation factor</keyword>
<keyword evidence="4" id="KW-0342">GTP-binding</keyword>
<keyword evidence="1" id="KW-0547">Nucleotide-binding</keyword>
<gene>
    <name evidence="6" type="ordered locus">Ferp_0782</name>
</gene>
<dbReference type="CDD" id="cd03694">
    <property type="entry name" value="GTPBP_II"/>
    <property type="match status" value="1"/>
</dbReference>
<dbReference type="GO" id="GO:0003746">
    <property type="term" value="F:translation elongation factor activity"/>
    <property type="evidence" value="ECO:0007669"/>
    <property type="project" value="UniProtKB-KW"/>
</dbReference>
<dbReference type="RefSeq" id="WP_012965294.1">
    <property type="nucleotide sequence ID" value="NC_013849.1"/>
</dbReference>
<feature type="domain" description="Tr-type G" evidence="5">
    <location>
        <begin position="112"/>
        <end position="340"/>
    </location>
</feature>
<evidence type="ECO:0000256" key="2">
    <source>
        <dbReference type="ARBA" id="ARBA00022768"/>
    </source>
</evidence>
<keyword evidence="3" id="KW-0648">Protein biosynthesis</keyword>
<dbReference type="HOGENOM" id="CLU_012821_1_2_2"/>
<dbReference type="STRING" id="589924.Ferp_0782"/>
<dbReference type="InterPro" id="IPR000795">
    <property type="entry name" value="T_Tr_GTP-bd_dom"/>
</dbReference>
<dbReference type="GO" id="GO:0005525">
    <property type="term" value="F:GTP binding"/>
    <property type="evidence" value="ECO:0007669"/>
    <property type="project" value="UniProtKB-KW"/>
</dbReference>
<evidence type="ECO:0000313" key="7">
    <source>
        <dbReference type="Proteomes" id="UP000002613"/>
    </source>
</evidence>
<dbReference type="Pfam" id="PF03144">
    <property type="entry name" value="GTP_EFTU_D2"/>
    <property type="match status" value="1"/>
</dbReference>
<dbReference type="GO" id="GO:0003924">
    <property type="term" value="F:GTPase activity"/>
    <property type="evidence" value="ECO:0007669"/>
    <property type="project" value="InterPro"/>
</dbReference>
<dbReference type="InterPro" id="IPR004161">
    <property type="entry name" value="EFTu-like_2"/>
</dbReference>
<dbReference type="AlphaFoldDB" id="D3RWT8"/>
<dbReference type="GeneID" id="8778288"/>
<reference evidence="7" key="1">
    <citation type="submission" date="2010-02" db="EMBL/GenBank/DDBJ databases">
        <title>Complete sequence of Ferroglobus placidus DSM 10642.</title>
        <authorList>
            <consortium name="US DOE Joint Genome Institute"/>
            <person name="Lucas S."/>
            <person name="Copeland A."/>
            <person name="Lapidus A."/>
            <person name="Cheng J.-F."/>
            <person name="Bruce D."/>
            <person name="Goodwin L."/>
            <person name="Pitluck S."/>
            <person name="Saunders E."/>
            <person name="Brettin T."/>
            <person name="Detter J.C."/>
            <person name="Han C."/>
            <person name="Tapia R."/>
            <person name="Larimer F."/>
            <person name="Land M."/>
            <person name="Hauser L."/>
            <person name="Kyrpides N."/>
            <person name="Ivanova N."/>
            <person name="Holmes D."/>
            <person name="Lovley D."/>
            <person name="Kyrpides N."/>
            <person name="Anderson I.J."/>
            <person name="Woyke T."/>
        </authorList>
    </citation>
    <scope>NUCLEOTIDE SEQUENCE [LARGE SCALE GENOMIC DNA]</scope>
    <source>
        <strain evidence="7">DSM 10642 / AEDII12DO</strain>
    </source>
</reference>
<evidence type="ECO:0000256" key="3">
    <source>
        <dbReference type="ARBA" id="ARBA00022917"/>
    </source>
</evidence>